<proteinExistence type="predicted"/>
<dbReference type="EMBL" id="JAYMYS010000007">
    <property type="protein sequence ID" value="KAK7386362.1"/>
    <property type="molecule type" value="Genomic_DNA"/>
</dbReference>
<accession>A0AAN9S006</accession>
<gene>
    <name evidence="1" type="ORF">VNO78_26548</name>
</gene>
<dbReference type="AlphaFoldDB" id="A0AAN9S006"/>
<comment type="caution">
    <text evidence="1">The sequence shown here is derived from an EMBL/GenBank/DDBJ whole genome shotgun (WGS) entry which is preliminary data.</text>
</comment>
<protein>
    <submittedName>
        <fullName evidence="1">Uncharacterized protein</fullName>
    </submittedName>
</protein>
<evidence type="ECO:0000313" key="1">
    <source>
        <dbReference type="EMBL" id="KAK7386362.1"/>
    </source>
</evidence>
<dbReference type="Proteomes" id="UP001386955">
    <property type="component" value="Unassembled WGS sequence"/>
</dbReference>
<keyword evidence="2" id="KW-1185">Reference proteome</keyword>
<reference evidence="1 2" key="1">
    <citation type="submission" date="2024-01" db="EMBL/GenBank/DDBJ databases">
        <title>The genomes of 5 underutilized Papilionoideae crops provide insights into root nodulation and disease resistanc.</title>
        <authorList>
            <person name="Jiang F."/>
        </authorList>
    </citation>
    <scope>NUCLEOTIDE SEQUENCE [LARGE SCALE GENOMIC DNA]</scope>
    <source>
        <strain evidence="1">DUOXIRENSHENG_FW03</strain>
        <tissue evidence="1">Leaves</tissue>
    </source>
</reference>
<sequence length="82" mass="9196">MDVRRIRKLIDSVEVQVELSLQVVSGPNLSRDKLLPSYAPHINLTLFMRHEGKGSYIGGVFCPSSPISITLSFIESNTFILY</sequence>
<name>A0AAN9S006_PSOTE</name>
<evidence type="ECO:0000313" key="2">
    <source>
        <dbReference type="Proteomes" id="UP001386955"/>
    </source>
</evidence>
<organism evidence="1 2">
    <name type="scientific">Psophocarpus tetragonolobus</name>
    <name type="common">Winged bean</name>
    <name type="synonym">Dolichos tetragonolobus</name>
    <dbReference type="NCBI Taxonomy" id="3891"/>
    <lineage>
        <taxon>Eukaryota</taxon>
        <taxon>Viridiplantae</taxon>
        <taxon>Streptophyta</taxon>
        <taxon>Embryophyta</taxon>
        <taxon>Tracheophyta</taxon>
        <taxon>Spermatophyta</taxon>
        <taxon>Magnoliopsida</taxon>
        <taxon>eudicotyledons</taxon>
        <taxon>Gunneridae</taxon>
        <taxon>Pentapetalae</taxon>
        <taxon>rosids</taxon>
        <taxon>fabids</taxon>
        <taxon>Fabales</taxon>
        <taxon>Fabaceae</taxon>
        <taxon>Papilionoideae</taxon>
        <taxon>50 kb inversion clade</taxon>
        <taxon>NPAAA clade</taxon>
        <taxon>indigoferoid/millettioid clade</taxon>
        <taxon>Phaseoleae</taxon>
        <taxon>Psophocarpus</taxon>
    </lineage>
</organism>